<keyword evidence="1" id="KW-0812">Transmembrane</keyword>
<evidence type="ECO:0000259" key="2">
    <source>
        <dbReference type="Pfam" id="PF09850"/>
    </source>
</evidence>
<dbReference type="InterPro" id="IPR038522">
    <property type="entry name" value="T4/T6SS_DotU_sf"/>
</dbReference>
<gene>
    <name evidence="3" type="primary">icmH</name>
    <name evidence="3" type="ORF">ACFOEE_06500</name>
</gene>
<comment type="caution">
    <text evidence="3">The sequence shown here is derived from an EMBL/GenBank/DDBJ whole genome shotgun (WGS) entry which is preliminary data.</text>
</comment>
<dbReference type="PANTHER" id="PTHR38033:SF1">
    <property type="entry name" value="DOTU FAMILY TYPE IV_VI SECRETION SYSTEM PROTEIN"/>
    <property type="match status" value="1"/>
</dbReference>
<name>A0ABV7CHT7_9GAMM</name>
<feature type="domain" description="Type IV / VI secretion system DotU" evidence="2">
    <location>
        <begin position="13"/>
        <end position="212"/>
    </location>
</feature>
<proteinExistence type="predicted"/>
<dbReference type="Proteomes" id="UP001595453">
    <property type="component" value="Unassembled WGS sequence"/>
</dbReference>
<dbReference type="Gene3D" id="1.25.40.590">
    <property type="entry name" value="Type IV / VI secretion system, DotU"/>
    <property type="match status" value="1"/>
</dbReference>
<dbReference type="NCBIfam" id="TIGR03349">
    <property type="entry name" value="IV_VI_DotU"/>
    <property type="match status" value="1"/>
</dbReference>
<dbReference type="RefSeq" id="WP_377122927.1">
    <property type="nucleotide sequence ID" value="NZ_JBHRSD010000011.1"/>
</dbReference>
<evidence type="ECO:0000313" key="4">
    <source>
        <dbReference type="Proteomes" id="UP001595453"/>
    </source>
</evidence>
<keyword evidence="1" id="KW-0472">Membrane</keyword>
<dbReference type="PANTHER" id="PTHR38033">
    <property type="entry name" value="MEMBRANE PROTEIN-RELATED"/>
    <property type="match status" value="1"/>
</dbReference>
<evidence type="ECO:0000256" key="1">
    <source>
        <dbReference type="SAM" id="Phobius"/>
    </source>
</evidence>
<protein>
    <submittedName>
        <fullName evidence="3">Type IVB secretion system protein IcmH/DotU</fullName>
    </submittedName>
</protein>
<dbReference type="EMBL" id="JBHRSD010000011">
    <property type="protein sequence ID" value="MFC3032163.1"/>
    <property type="molecule type" value="Genomic_DNA"/>
</dbReference>
<dbReference type="Pfam" id="PF09850">
    <property type="entry name" value="DotU"/>
    <property type="match status" value="1"/>
</dbReference>
<dbReference type="InterPro" id="IPR017732">
    <property type="entry name" value="T4/T6SS_DotU"/>
</dbReference>
<organism evidence="3 4">
    <name type="scientific">Pseudoalteromonas fenneropenaei</name>
    <dbReference type="NCBI Taxonomy" id="1737459"/>
    <lineage>
        <taxon>Bacteria</taxon>
        <taxon>Pseudomonadati</taxon>
        <taxon>Pseudomonadota</taxon>
        <taxon>Gammaproteobacteria</taxon>
        <taxon>Alteromonadales</taxon>
        <taxon>Pseudoalteromonadaceae</taxon>
        <taxon>Pseudoalteromonas</taxon>
    </lineage>
</organism>
<dbReference type="NCBIfam" id="NF038228">
    <property type="entry name" value="IcmH_DotU_IVB"/>
    <property type="match status" value="1"/>
</dbReference>
<keyword evidence="1" id="KW-1133">Transmembrane helix</keyword>
<evidence type="ECO:0000313" key="3">
    <source>
        <dbReference type="EMBL" id="MFC3032163.1"/>
    </source>
</evidence>
<feature type="transmembrane region" description="Helical" evidence="1">
    <location>
        <begin position="192"/>
        <end position="213"/>
    </location>
</feature>
<reference evidence="4" key="1">
    <citation type="journal article" date="2019" name="Int. J. Syst. Evol. Microbiol.">
        <title>The Global Catalogue of Microorganisms (GCM) 10K type strain sequencing project: providing services to taxonomists for standard genome sequencing and annotation.</title>
        <authorList>
            <consortium name="The Broad Institute Genomics Platform"/>
            <consortium name="The Broad Institute Genome Sequencing Center for Infectious Disease"/>
            <person name="Wu L."/>
            <person name="Ma J."/>
        </authorList>
    </citation>
    <scope>NUCLEOTIDE SEQUENCE [LARGE SCALE GENOMIC DNA]</scope>
    <source>
        <strain evidence="4">KCTC 42730</strain>
    </source>
</reference>
<keyword evidence="4" id="KW-1185">Reference proteome</keyword>
<sequence>MLFMETSKQSDYLACISPIINELAVLSQVKKQVDSAVDCRERLLSAFDHFEKQCYSQQVPASAMQEMKFALTALVDERILTSNLDFKMEWMSRPLQLEFFGSHRGGEAFFEKLDALRKGGDTKLEVLSVYYVCLQMGFEGVYKIKGVEQLKALMVDIRAQLEDAFGAMPRLLSDNGVPAEGFAMKVGRNVPYWVIMSVCLSVVVMLFVGFHFVTDKQARNSNQEAAKHQAVLEQLDKAGQ</sequence>
<accession>A0ABV7CHT7</accession>